<dbReference type="SUPFAM" id="SSF50182">
    <property type="entry name" value="Sm-like ribonucleoproteins"/>
    <property type="match status" value="1"/>
</dbReference>
<keyword evidence="6 8" id="KW-0472">Membrane</keyword>
<dbReference type="InterPro" id="IPR010920">
    <property type="entry name" value="LSM_dom_sf"/>
</dbReference>
<dbReference type="SUPFAM" id="SSF82861">
    <property type="entry name" value="Mechanosensitive channel protein MscS (YggB), transmembrane region"/>
    <property type="match status" value="1"/>
</dbReference>
<sequence length="232" mass="24717">MGQIFRSFTTFVVAGVAFVNALAVLGWNVSPLLAGAGILGVALGFGAQTLVRDVIAGFFILTENQFGVGDVVEIDGKAATVEALSVRCTTLRDFNGFVHFVPNGEMKVVTNRSREWNRLALDVLVAADEDLDRALELCRSVVAELNADPRWNGRLLDPVEVWGVESLGGAENQIRMVVRTRPGADGPEVARELRRRVHRALVTAGVGTATSRELSLAGPAAASPTRPPGGED</sequence>
<evidence type="ECO:0000256" key="7">
    <source>
        <dbReference type="SAM" id="MobiDB-lite"/>
    </source>
</evidence>
<evidence type="ECO:0000313" key="12">
    <source>
        <dbReference type="Proteomes" id="UP000320184"/>
    </source>
</evidence>
<dbReference type="InterPro" id="IPR045276">
    <property type="entry name" value="YbiO_bact"/>
</dbReference>
<evidence type="ECO:0000313" key="11">
    <source>
        <dbReference type="EMBL" id="TMQ50811.1"/>
    </source>
</evidence>
<dbReference type="InterPro" id="IPR011014">
    <property type="entry name" value="MscS_channel_TM-2"/>
</dbReference>
<evidence type="ECO:0000259" key="9">
    <source>
        <dbReference type="Pfam" id="PF00924"/>
    </source>
</evidence>
<evidence type="ECO:0000259" key="10">
    <source>
        <dbReference type="Pfam" id="PF21088"/>
    </source>
</evidence>
<evidence type="ECO:0000256" key="2">
    <source>
        <dbReference type="ARBA" id="ARBA00008017"/>
    </source>
</evidence>
<name>A0A538SHG6_UNCEI</name>
<comment type="similarity">
    <text evidence="2">Belongs to the MscS (TC 1.A.23) family.</text>
</comment>
<evidence type="ECO:0000256" key="1">
    <source>
        <dbReference type="ARBA" id="ARBA00004651"/>
    </source>
</evidence>
<evidence type="ECO:0000256" key="8">
    <source>
        <dbReference type="SAM" id="Phobius"/>
    </source>
</evidence>
<dbReference type="GO" id="GO:0008381">
    <property type="term" value="F:mechanosensitive monoatomic ion channel activity"/>
    <property type="evidence" value="ECO:0007669"/>
    <property type="project" value="InterPro"/>
</dbReference>
<dbReference type="InterPro" id="IPR023408">
    <property type="entry name" value="MscS_beta-dom_sf"/>
</dbReference>
<dbReference type="EMBL" id="VBOT01000090">
    <property type="protein sequence ID" value="TMQ50811.1"/>
    <property type="molecule type" value="Genomic_DNA"/>
</dbReference>
<feature type="domain" description="Mechanosensitive ion channel MscS" evidence="9">
    <location>
        <begin position="49"/>
        <end position="112"/>
    </location>
</feature>
<dbReference type="InterPro" id="IPR011066">
    <property type="entry name" value="MscS_channel_C_sf"/>
</dbReference>
<dbReference type="InterPro" id="IPR049142">
    <property type="entry name" value="MS_channel_1st"/>
</dbReference>
<dbReference type="SUPFAM" id="SSF82689">
    <property type="entry name" value="Mechanosensitive channel protein MscS (YggB), C-terminal domain"/>
    <property type="match status" value="1"/>
</dbReference>
<dbReference type="GO" id="GO:0005886">
    <property type="term" value="C:plasma membrane"/>
    <property type="evidence" value="ECO:0007669"/>
    <property type="project" value="UniProtKB-SubCell"/>
</dbReference>
<protein>
    <submittedName>
        <fullName evidence="11">Mechanosensitive ion channel family protein</fullName>
    </submittedName>
</protein>
<dbReference type="Gene3D" id="3.30.70.100">
    <property type="match status" value="1"/>
</dbReference>
<feature type="domain" description="Mechanosensitive ion channel transmembrane helices 2/3" evidence="10">
    <location>
        <begin position="9"/>
        <end position="48"/>
    </location>
</feature>
<reference evidence="11 12" key="1">
    <citation type="journal article" date="2019" name="Nat. Microbiol.">
        <title>Mediterranean grassland soil C-N compound turnover is dependent on rainfall and depth, and is mediated by genomically divergent microorganisms.</title>
        <authorList>
            <person name="Diamond S."/>
            <person name="Andeer P.F."/>
            <person name="Li Z."/>
            <person name="Crits-Christoph A."/>
            <person name="Burstein D."/>
            <person name="Anantharaman K."/>
            <person name="Lane K.R."/>
            <person name="Thomas B.C."/>
            <person name="Pan C."/>
            <person name="Northen T.R."/>
            <person name="Banfield J.F."/>
        </authorList>
    </citation>
    <scope>NUCLEOTIDE SEQUENCE [LARGE SCALE GENOMIC DNA]</scope>
    <source>
        <strain evidence="11">WS_3</strain>
    </source>
</reference>
<dbReference type="AlphaFoldDB" id="A0A538SHG6"/>
<dbReference type="Pfam" id="PF00924">
    <property type="entry name" value="MS_channel_2nd"/>
    <property type="match status" value="1"/>
</dbReference>
<evidence type="ECO:0000256" key="3">
    <source>
        <dbReference type="ARBA" id="ARBA00022475"/>
    </source>
</evidence>
<dbReference type="PANTHER" id="PTHR30460:SF0">
    <property type="entry name" value="MODERATE CONDUCTANCE MECHANOSENSITIVE CHANNEL YBIO"/>
    <property type="match status" value="1"/>
</dbReference>
<organism evidence="11 12">
    <name type="scientific">Eiseniibacteriota bacterium</name>
    <dbReference type="NCBI Taxonomy" id="2212470"/>
    <lineage>
        <taxon>Bacteria</taxon>
        <taxon>Candidatus Eiseniibacteriota</taxon>
    </lineage>
</organism>
<accession>A0A538SHG6</accession>
<evidence type="ECO:0000256" key="6">
    <source>
        <dbReference type="ARBA" id="ARBA00023136"/>
    </source>
</evidence>
<dbReference type="Pfam" id="PF21088">
    <property type="entry name" value="MS_channel_1st"/>
    <property type="match status" value="1"/>
</dbReference>
<dbReference type="Gene3D" id="2.30.30.60">
    <property type="match status" value="1"/>
</dbReference>
<dbReference type="Proteomes" id="UP000320184">
    <property type="component" value="Unassembled WGS sequence"/>
</dbReference>
<comment type="caution">
    <text evidence="11">The sequence shown here is derived from an EMBL/GenBank/DDBJ whole genome shotgun (WGS) entry which is preliminary data.</text>
</comment>
<keyword evidence="5 8" id="KW-1133">Transmembrane helix</keyword>
<feature type="transmembrane region" description="Helical" evidence="8">
    <location>
        <begin position="7"/>
        <end position="27"/>
    </location>
</feature>
<dbReference type="InterPro" id="IPR006685">
    <property type="entry name" value="MscS_channel_2nd"/>
</dbReference>
<evidence type="ECO:0000256" key="4">
    <source>
        <dbReference type="ARBA" id="ARBA00022692"/>
    </source>
</evidence>
<dbReference type="PANTHER" id="PTHR30460">
    <property type="entry name" value="MODERATE CONDUCTANCE MECHANOSENSITIVE CHANNEL YBIO"/>
    <property type="match status" value="1"/>
</dbReference>
<comment type="subcellular location">
    <subcellularLocation>
        <location evidence="1">Cell membrane</location>
        <topology evidence="1">Multi-pass membrane protein</topology>
    </subcellularLocation>
</comment>
<gene>
    <name evidence="11" type="ORF">E6K73_07180</name>
</gene>
<evidence type="ECO:0000256" key="5">
    <source>
        <dbReference type="ARBA" id="ARBA00022989"/>
    </source>
</evidence>
<proteinExistence type="inferred from homology"/>
<feature type="region of interest" description="Disordered" evidence="7">
    <location>
        <begin position="212"/>
        <end position="232"/>
    </location>
</feature>
<feature type="transmembrane region" description="Helical" evidence="8">
    <location>
        <begin position="33"/>
        <end position="51"/>
    </location>
</feature>
<keyword evidence="4 8" id="KW-0812">Transmembrane</keyword>
<dbReference type="Gene3D" id="1.10.287.1260">
    <property type="match status" value="1"/>
</dbReference>
<keyword evidence="3" id="KW-1003">Cell membrane</keyword>